<proteinExistence type="predicted"/>
<evidence type="ECO:0000313" key="2">
    <source>
        <dbReference type="Proteomes" id="UP000642468"/>
    </source>
</evidence>
<sequence length="191" mass="20136">MSTISKQLSGILFNGAALALASAPWKNNVRAIYGFNGAGNGYTLFKPTSNFNSLTQLQQDGAYIVDAATLGFELPGATMVAGAGASTGSRATLSVTRAVITNVTSNPGSTIGYVRAELTVHSTDRDDMAFLVYYSPTVSPGIVYSNQESTIQLGFFEAGSEGTFTIYNRQGVAIEHQFVVPAAEYRDPNAA</sequence>
<keyword evidence="2" id="KW-1185">Reference proteome</keyword>
<dbReference type="EMBL" id="JACWZZ010000004">
    <property type="protein sequence ID" value="MBD2716742.1"/>
    <property type="molecule type" value="Genomic_DNA"/>
</dbReference>
<dbReference type="RefSeq" id="WP_190785683.1">
    <property type="nucleotide sequence ID" value="NZ_JACWZZ010000004.1"/>
</dbReference>
<protein>
    <submittedName>
        <fullName evidence="1">Uncharacterized protein</fullName>
    </submittedName>
</protein>
<accession>A0ABR8JKU8</accession>
<comment type="caution">
    <text evidence="1">The sequence shown here is derived from an EMBL/GenBank/DDBJ whole genome shotgun (WGS) entry which is preliminary data.</text>
</comment>
<reference evidence="1 2" key="1">
    <citation type="submission" date="2020-09" db="EMBL/GenBank/DDBJ databases">
        <authorList>
            <person name="Kim M.K."/>
        </authorList>
    </citation>
    <scope>NUCLEOTIDE SEQUENCE [LARGE SCALE GENOMIC DNA]</scope>
    <source>
        <strain evidence="1 2">BT646</strain>
    </source>
</reference>
<name>A0ABR8JKU8_9BACT</name>
<evidence type="ECO:0000313" key="1">
    <source>
        <dbReference type="EMBL" id="MBD2716742.1"/>
    </source>
</evidence>
<dbReference type="Proteomes" id="UP000642468">
    <property type="component" value="Unassembled WGS sequence"/>
</dbReference>
<organism evidence="1 2">
    <name type="scientific">Hymenobacter duratus</name>
    <dbReference type="NCBI Taxonomy" id="2771356"/>
    <lineage>
        <taxon>Bacteria</taxon>
        <taxon>Pseudomonadati</taxon>
        <taxon>Bacteroidota</taxon>
        <taxon>Cytophagia</taxon>
        <taxon>Cytophagales</taxon>
        <taxon>Hymenobacteraceae</taxon>
        <taxon>Hymenobacter</taxon>
    </lineage>
</organism>
<gene>
    <name evidence="1" type="ORF">IC231_16965</name>
</gene>